<protein>
    <submittedName>
        <fullName evidence="3">Polyketide cyclase</fullName>
    </submittedName>
</protein>
<dbReference type="OrthoDB" id="9803476at2"/>
<evidence type="ECO:0000259" key="2">
    <source>
        <dbReference type="Pfam" id="PF08327"/>
    </source>
</evidence>
<evidence type="ECO:0000313" key="4">
    <source>
        <dbReference type="Proteomes" id="UP000266677"/>
    </source>
</evidence>
<dbReference type="AlphaFoldDB" id="A0A3A4K3B4"/>
<evidence type="ECO:0000256" key="1">
    <source>
        <dbReference type="ARBA" id="ARBA00006817"/>
    </source>
</evidence>
<name>A0A3A4K3B4_9NOCA</name>
<dbReference type="Gene3D" id="3.30.530.20">
    <property type="match status" value="1"/>
</dbReference>
<comment type="caution">
    <text evidence="3">The sequence shown here is derived from an EMBL/GenBank/DDBJ whole genome shotgun (WGS) entry which is preliminary data.</text>
</comment>
<dbReference type="EMBL" id="QZFU01000028">
    <property type="protein sequence ID" value="RJO72509.1"/>
    <property type="molecule type" value="Genomic_DNA"/>
</dbReference>
<evidence type="ECO:0000313" key="3">
    <source>
        <dbReference type="EMBL" id="RJO72509.1"/>
    </source>
</evidence>
<comment type="similarity">
    <text evidence="1">Belongs to the AHA1 family.</text>
</comment>
<dbReference type="SUPFAM" id="SSF55961">
    <property type="entry name" value="Bet v1-like"/>
    <property type="match status" value="1"/>
</dbReference>
<keyword evidence="4" id="KW-1185">Reference proteome</keyword>
<dbReference type="RefSeq" id="WP_120043035.1">
    <property type="nucleotide sequence ID" value="NZ_QZFU01000028.1"/>
</dbReference>
<feature type="domain" description="Activator of Hsp90 ATPase homologue 1/2-like C-terminal" evidence="2">
    <location>
        <begin position="21"/>
        <end position="140"/>
    </location>
</feature>
<reference evidence="3 4" key="1">
    <citation type="submission" date="2018-09" db="EMBL/GenBank/DDBJ databases">
        <title>YIM PH21274 draft genome.</title>
        <authorList>
            <person name="Miao C."/>
        </authorList>
    </citation>
    <scope>NUCLEOTIDE SEQUENCE [LARGE SCALE GENOMIC DNA]</scope>
    <source>
        <strain evidence="3 4">YIM PH 21724</strain>
    </source>
</reference>
<dbReference type="InterPro" id="IPR023393">
    <property type="entry name" value="START-like_dom_sf"/>
</dbReference>
<accession>A0A3A4K3B4</accession>
<sequence length="160" mass="18173">MVAPQSIEPVTLDVGMLIRRPPHEVFEALADPAITTRYWFTGSTGRMDEGAKLTWTWDMYGASREIQVEKVEKNRLIRFTWNNYEVPTTVEFSCLPFENNTTYLRITETGYAGELSDRIIAVRDSTAGFAFMISGLKAVLERDIELGLVVDEHPPNLKLD</sequence>
<gene>
    <name evidence="3" type="ORF">D5S18_22275</name>
</gene>
<proteinExistence type="inferred from homology"/>
<organism evidence="3 4">
    <name type="scientific">Nocardia panacis</name>
    <dbReference type="NCBI Taxonomy" id="2340916"/>
    <lineage>
        <taxon>Bacteria</taxon>
        <taxon>Bacillati</taxon>
        <taxon>Actinomycetota</taxon>
        <taxon>Actinomycetes</taxon>
        <taxon>Mycobacteriales</taxon>
        <taxon>Nocardiaceae</taxon>
        <taxon>Nocardia</taxon>
    </lineage>
</organism>
<dbReference type="CDD" id="cd08901">
    <property type="entry name" value="SRPBCC_CalC_Aha1-like_8"/>
    <property type="match status" value="1"/>
</dbReference>
<dbReference type="Proteomes" id="UP000266677">
    <property type="component" value="Unassembled WGS sequence"/>
</dbReference>
<dbReference type="Pfam" id="PF08327">
    <property type="entry name" value="AHSA1"/>
    <property type="match status" value="1"/>
</dbReference>
<dbReference type="InterPro" id="IPR013538">
    <property type="entry name" value="ASHA1/2-like_C"/>
</dbReference>